<evidence type="ECO:0000256" key="1">
    <source>
        <dbReference type="SAM" id="Phobius"/>
    </source>
</evidence>
<evidence type="ECO:0000313" key="2">
    <source>
        <dbReference type="EMBL" id="ABD81092.1"/>
    </source>
</evidence>
<dbReference type="GeneID" id="98613507"/>
<keyword evidence="1" id="KW-0812">Transmembrane</keyword>
<keyword evidence="1" id="KW-0472">Membrane</keyword>
<proteinExistence type="predicted"/>
<reference evidence="2 3" key="1">
    <citation type="journal article" date="2008" name="PLoS Genet.">
        <title>Complete genome sequence of the complex carbohydrate-degrading marine bacterium, Saccharophagus degradans strain 2-40 T.</title>
        <authorList>
            <person name="Weiner R.M."/>
            <person name="Taylor L.E.II."/>
            <person name="Henrissat B."/>
            <person name="Hauser L."/>
            <person name="Land M."/>
            <person name="Coutinho P.M."/>
            <person name="Rancurel C."/>
            <person name="Saunders E.H."/>
            <person name="Longmire A.G."/>
            <person name="Zhang H."/>
            <person name="Bayer E.A."/>
            <person name="Gilbert H.J."/>
            <person name="Larimer F."/>
            <person name="Zhulin I.B."/>
            <person name="Ekborg N.A."/>
            <person name="Lamed R."/>
            <person name="Richardson P.M."/>
            <person name="Borovok I."/>
            <person name="Hutcheson S."/>
        </authorList>
    </citation>
    <scope>NUCLEOTIDE SEQUENCE [LARGE SCALE GENOMIC DNA]</scope>
    <source>
        <strain evidence="3">2-40 / ATCC 43961 / DSM 17024</strain>
    </source>
</reference>
<accession>Q21JN7</accession>
<dbReference type="HOGENOM" id="CLU_1659467_0_0_6"/>
<dbReference type="Proteomes" id="UP000001947">
    <property type="component" value="Chromosome"/>
</dbReference>
<organism evidence="2 3">
    <name type="scientific">Saccharophagus degradans (strain 2-40 / ATCC 43961 / DSM 17024)</name>
    <dbReference type="NCBI Taxonomy" id="203122"/>
    <lineage>
        <taxon>Bacteria</taxon>
        <taxon>Pseudomonadati</taxon>
        <taxon>Pseudomonadota</taxon>
        <taxon>Gammaproteobacteria</taxon>
        <taxon>Cellvibrionales</taxon>
        <taxon>Cellvibrionaceae</taxon>
        <taxon>Saccharophagus</taxon>
    </lineage>
</organism>
<name>Q21JN7_SACD2</name>
<dbReference type="EMBL" id="CP000282">
    <property type="protein sequence ID" value="ABD81092.1"/>
    <property type="molecule type" value="Genomic_DNA"/>
</dbReference>
<dbReference type="RefSeq" id="WP_011468310.1">
    <property type="nucleotide sequence ID" value="NC_007912.1"/>
</dbReference>
<keyword evidence="3" id="KW-1185">Reference proteome</keyword>
<gene>
    <name evidence="2" type="ordered locus">Sde_1832</name>
</gene>
<evidence type="ECO:0000313" key="3">
    <source>
        <dbReference type="Proteomes" id="UP000001947"/>
    </source>
</evidence>
<keyword evidence="1" id="KW-1133">Transmembrane helix</keyword>
<protein>
    <submittedName>
        <fullName evidence="2">Uncharacterized protein</fullName>
    </submittedName>
</protein>
<sequence length="159" mass="18217">MPEKLLSALVAGIVAIGISLISAYFQRRAFRQAVESKYSEKLIDLRFDNYQSAFEIVGKISLTKGRRSQKDTLKSITEELRSWHCGPASMVMSSKSQNAYNRLRRRLISTYESGLELNDDQSNAEKLFSAISDFRHALKFDLRLLFNELESEKFDAHSE</sequence>
<dbReference type="AlphaFoldDB" id="Q21JN7"/>
<dbReference type="KEGG" id="sde:Sde_1832"/>
<feature type="transmembrane region" description="Helical" evidence="1">
    <location>
        <begin position="6"/>
        <end position="25"/>
    </location>
</feature>